<keyword evidence="2" id="KW-1185">Reference proteome</keyword>
<accession>A0A420ALL3</accession>
<dbReference type="EMBL" id="RAPY01000005">
    <property type="protein sequence ID" value="RKE45328.1"/>
    <property type="molecule type" value="Genomic_DNA"/>
</dbReference>
<name>A0A420ALL3_SPHD1</name>
<evidence type="ECO:0000313" key="2">
    <source>
        <dbReference type="Proteomes" id="UP000286246"/>
    </source>
</evidence>
<organism evidence="1 2">
    <name type="scientific">Sphingobacterium detergens</name>
    <dbReference type="NCBI Taxonomy" id="1145106"/>
    <lineage>
        <taxon>Bacteria</taxon>
        <taxon>Pseudomonadati</taxon>
        <taxon>Bacteroidota</taxon>
        <taxon>Sphingobacteriia</taxon>
        <taxon>Sphingobacteriales</taxon>
        <taxon>Sphingobacteriaceae</taxon>
        <taxon>Sphingobacterium</taxon>
    </lineage>
</organism>
<proteinExistence type="predicted"/>
<sequence length="44" mass="5221">MANILFQKEVNIIRKLIIDIKNIQYNPEIKQAPTSTYKYGLLRK</sequence>
<comment type="caution">
    <text evidence="1">The sequence shown here is derived from an EMBL/GenBank/DDBJ whole genome shotgun (WGS) entry which is preliminary data.</text>
</comment>
<dbReference type="Proteomes" id="UP000286246">
    <property type="component" value="Unassembled WGS sequence"/>
</dbReference>
<reference evidence="1 2" key="1">
    <citation type="submission" date="2018-09" db="EMBL/GenBank/DDBJ databases">
        <title>Genomic Encyclopedia of Type Strains, Phase III (KMG-III): the genomes of soil and plant-associated and newly described type strains.</title>
        <authorList>
            <person name="Whitman W."/>
        </authorList>
    </citation>
    <scope>NUCLEOTIDE SEQUENCE [LARGE SCALE GENOMIC DNA]</scope>
    <source>
        <strain evidence="1 2">CECT 7938</strain>
    </source>
</reference>
<evidence type="ECO:0000313" key="1">
    <source>
        <dbReference type="EMBL" id="RKE45328.1"/>
    </source>
</evidence>
<protein>
    <submittedName>
        <fullName evidence="1">Uncharacterized protein</fullName>
    </submittedName>
</protein>
<gene>
    <name evidence="1" type="ORF">DFQ12_4400</name>
</gene>
<dbReference type="AlphaFoldDB" id="A0A420ALL3"/>